<evidence type="ECO:0000256" key="1">
    <source>
        <dbReference type="ARBA" id="ARBA00023015"/>
    </source>
</evidence>
<keyword evidence="2" id="KW-0238">DNA-binding</keyword>
<dbReference type="PANTHER" id="PTHR43280">
    <property type="entry name" value="ARAC-FAMILY TRANSCRIPTIONAL REGULATOR"/>
    <property type="match status" value="1"/>
</dbReference>
<dbReference type="PANTHER" id="PTHR43280:SF28">
    <property type="entry name" value="HTH-TYPE TRANSCRIPTIONAL ACTIVATOR RHAS"/>
    <property type="match status" value="1"/>
</dbReference>
<dbReference type="InterPro" id="IPR020449">
    <property type="entry name" value="Tscrpt_reg_AraC-type_HTH"/>
</dbReference>
<dbReference type="SMART" id="SM00342">
    <property type="entry name" value="HTH_ARAC"/>
    <property type="match status" value="1"/>
</dbReference>
<dbReference type="EMBL" id="LNQN01000007">
    <property type="protein sequence ID" value="KSU80337.1"/>
    <property type="molecule type" value="Genomic_DNA"/>
</dbReference>
<keyword evidence="6" id="KW-1185">Reference proteome</keyword>
<dbReference type="InterPro" id="IPR018062">
    <property type="entry name" value="HTH_AraC-typ_CS"/>
</dbReference>
<name>A0A0V8IZW2_9BACL</name>
<keyword evidence="3" id="KW-0804">Transcription</keyword>
<keyword evidence="1" id="KW-0805">Transcription regulation</keyword>
<dbReference type="InterPro" id="IPR003313">
    <property type="entry name" value="AraC-bd"/>
</dbReference>
<dbReference type="Pfam" id="PF02311">
    <property type="entry name" value="AraC_binding"/>
    <property type="match status" value="1"/>
</dbReference>
<dbReference type="InterPro" id="IPR009057">
    <property type="entry name" value="Homeodomain-like_sf"/>
</dbReference>
<accession>A0A0V8IZW2</accession>
<dbReference type="SUPFAM" id="SSF46689">
    <property type="entry name" value="Homeodomain-like"/>
    <property type="match status" value="2"/>
</dbReference>
<dbReference type="RefSeq" id="WP_061975259.1">
    <property type="nucleotide sequence ID" value="NZ_FMAV01000005.1"/>
</dbReference>
<reference evidence="5 6" key="1">
    <citation type="journal article" date="2014" name="Antonie Van Leeuwenhoek">
        <title>Fictibacillus enclensis sp. nov., isolated from marine sediment.</title>
        <authorList>
            <person name="Dastager S.G."/>
            <person name="Mawlankar R."/>
            <person name="Srinivasan K."/>
            <person name="Tang S.K."/>
            <person name="Lee J.C."/>
            <person name="Ramana V.V."/>
            <person name="Shouche Y.S."/>
        </authorList>
    </citation>
    <scope>NUCLEOTIDE SEQUENCE [LARGE SCALE GENOMIC DNA]</scope>
    <source>
        <strain evidence="5 6">NIO-1003</strain>
    </source>
</reference>
<dbReference type="OrthoDB" id="182534at2"/>
<dbReference type="InterPro" id="IPR037923">
    <property type="entry name" value="HTH-like"/>
</dbReference>
<dbReference type="InterPro" id="IPR014710">
    <property type="entry name" value="RmlC-like_jellyroll"/>
</dbReference>
<dbReference type="AlphaFoldDB" id="A0A0V8IZW2"/>
<dbReference type="GO" id="GO:0003700">
    <property type="term" value="F:DNA-binding transcription factor activity"/>
    <property type="evidence" value="ECO:0007669"/>
    <property type="project" value="InterPro"/>
</dbReference>
<evidence type="ECO:0000256" key="2">
    <source>
        <dbReference type="ARBA" id="ARBA00023125"/>
    </source>
</evidence>
<dbReference type="GO" id="GO:0043565">
    <property type="term" value="F:sequence-specific DNA binding"/>
    <property type="evidence" value="ECO:0007669"/>
    <property type="project" value="InterPro"/>
</dbReference>
<comment type="caution">
    <text evidence="5">The sequence shown here is derived from an EMBL/GenBank/DDBJ whole genome shotgun (WGS) entry which is preliminary data.</text>
</comment>
<dbReference type="Proteomes" id="UP000054099">
    <property type="component" value="Unassembled WGS sequence"/>
</dbReference>
<dbReference type="Gene3D" id="1.10.10.60">
    <property type="entry name" value="Homeodomain-like"/>
    <property type="match status" value="2"/>
</dbReference>
<dbReference type="PROSITE" id="PS00041">
    <property type="entry name" value="HTH_ARAC_FAMILY_1"/>
    <property type="match status" value="1"/>
</dbReference>
<proteinExistence type="predicted"/>
<dbReference type="Pfam" id="PF12833">
    <property type="entry name" value="HTH_18"/>
    <property type="match status" value="1"/>
</dbReference>
<evidence type="ECO:0000313" key="6">
    <source>
        <dbReference type="Proteomes" id="UP000054099"/>
    </source>
</evidence>
<organism evidence="5 6">
    <name type="scientific">Fictibacillus enclensis</name>
    <dbReference type="NCBI Taxonomy" id="1017270"/>
    <lineage>
        <taxon>Bacteria</taxon>
        <taxon>Bacillati</taxon>
        <taxon>Bacillota</taxon>
        <taxon>Bacilli</taxon>
        <taxon>Bacillales</taxon>
        <taxon>Fictibacillaceae</taxon>
        <taxon>Fictibacillus</taxon>
    </lineage>
</organism>
<dbReference type="SUPFAM" id="SSF51215">
    <property type="entry name" value="Regulatory protein AraC"/>
    <property type="match status" value="1"/>
</dbReference>
<dbReference type="PRINTS" id="PR00032">
    <property type="entry name" value="HTHARAC"/>
</dbReference>
<dbReference type="InterPro" id="IPR018060">
    <property type="entry name" value="HTH_AraC"/>
</dbReference>
<evidence type="ECO:0000313" key="5">
    <source>
        <dbReference type="EMBL" id="KSU80337.1"/>
    </source>
</evidence>
<feature type="domain" description="HTH araC/xylS-type" evidence="4">
    <location>
        <begin position="183"/>
        <end position="281"/>
    </location>
</feature>
<protein>
    <recommendedName>
        <fullName evidence="4">HTH araC/xylS-type domain-containing protein</fullName>
    </recommendedName>
</protein>
<gene>
    <name evidence="5" type="ORF">AS030_20600</name>
</gene>
<dbReference type="PROSITE" id="PS01124">
    <property type="entry name" value="HTH_ARAC_FAMILY_2"/>
    <property type="match status" value="1"/>
</dbReference>
<dbReference type="Gene3D" id="2.60.120.10">
    <property type="entry name" value="Jelly Rolls"/>
    <property type="match status" value="1"/>
</dbReference>
<evidence type="ECO:0000256" key="3">
    <source>
        <dbReference type="ARBA" id="ARBA00023163"/>
    </source>
</evidence>
<evidence type="ECO:0000259" key="4">
    <source>
        <dbReference type="PROSITE" id="PS01124"/>
    </source>
</evidence>
<sequence length="298" mass="34348">MRDILDHESFSPETLLINKDPHLLYAGQICDNPYWKFSSHKHDNLSEIVHICAGKGTFTIDGTTYEVSQGDTLIYNKDVLHEEWSNPYQPLKTYFCGVTNLSIAGLDDLHIIPSGIEPVIRRNKYSSKIETLIAEIFDEAALKADGYEKVSKHLLISLITLIYRILHLHPSDISAESRDSLAHRIKEYIDKHYTKSLSLEDLAEAFFISPYYLSHVFKEETNLSPIHYLITRRMGEAKRLLVSTNLKVREVAQLVGYDNPNYFTMLFKKFTGESPKHFKIKHSEKLHYPNTKEGPYSK</sequence>